<dbReference type="PANTHER" id="PTHR47810">
    <property type="entry name" value="DNA LIGASE"/>
    <property type="match status" value="1"/>
</dbReference>
<evidence type="ECO:0000256" key="4">
    <source>
        <dbReference type="ARBA" id="ARBA00023204"/>
    </source>
</evidence>
<dbReference type="RefSeq" id="WP_189786760.1">
    <property type="nucleotide sequence ID" value="NZ_BNAT01000036.1"/>
</dbReference>
<keyword evidence="1 6" id="KW-0436">Ligase</keyword>
<dbReference type="GO" id="GO:0006281">
    <property type="term" value="P:DNA repair"/>
    <property type="evidence" value="ECO:0007669"/>
    <property type="project" value="UniProtKB-KW"/>
</dbReference>
<dbReference type="EMBL" id="BNAT01000036">
    <property type="protein sequence ID" value="GHE51408.1"/>
    <property type="molecule type" value="Genomic_DNA"/>
</dbReference>
<dbReference type="Proteomes" id="UP000603227">
    <property type="component" value="Unassembled WGS sequence"/>
</dbReference>
<dbReference type="AlphaFoldDB" id="A0A918ZH23"/>
<comment type="caution">
    <text evidence="6">The sequence shown here is derived from an EMBL/GenBank/DDBJ whole genome shotgun (WGS) entry which is preliminary data.</text>
</comment>
<reference evidence="6" key="2">
    <citation type="submission" date="2020-09" db="EMBL/GenBank/DDBJ databases">
        <authorList>
            <person name="Sun Q."/>
            <person name="Zhou Y."/>
        </authorList>
    </citation>
    <scope>NUCLEOTIDE SEQUENCE</scope>
    <source>
        <strain evidence="6">CGMCC 4.7403</strain>
    </source>
</reference>
<name>A0A918ZH23_9ACTN</name>
<keyword evidence="4" id="KW-0234">DNA repair</keyword>
<sequence>MDFPVAVALAELVPTLPVGTSWRYEMKLDGHRAVLWREEDTVRLQARSGRDVTANWMDLALAAFEMLPPDVVLDGEAIIYAHGRIDFAATQSRALSTPARARRLAEDLPAHFVAWDILLHPEHGDVRGRRYDERRALLVDLLEAYNVKPPIQLVPMTDDPAVAMTWYQQLPEQGIEGIVAKQATSVYRTTGRVWKKIRHAETVEADVVGYTGPAARPRALAVRLPDGRVALTQSLKAPLAAQVAVHLAASGPPRGTRTRAGEPYTTAAPGLVVEVLAGTTRHAVVTVTRLRST</sequence>
<evidence type="ECO:0000313" key="7">
    <source>
        <dbReference type="Proteomes" id="UP000603227"/>
    </source>
</evidence>
<dbReference type="InterPro" id="IPR050326">
    <property type="entry name" value="NAD_dep_DNA_ligaseB"/>
</dbReference>
<evidence type="ECO:0000256" key="2">
    <source>
        <dbReference type="ARBA" id="ARBA00022705"/>
    </source>
</evidence>
<dbReference type="InterPro" id="IPR012310">
    <property type="entry name" value="DNA_ligase_ATP-dep_cent"/>
</dbReference>
<dbReference type="GO" id="GO:0003910">
    <property type="term" value="F:DNA ligase (ATP) activity"/>
    <property type="evidence" value="ECO:0007669"/>
    <property type="project" value="InterPro"/>
</dbReference>
<accession>A0A918ZH23</accession>
<dbReference type="GO" id="GO:0006260">
    <property type="term" value="P:DNA replication"/>
    <property type="evidence" value="ECO:0007669"/>
    <property type="project" value="UniProtKB-KW"/>
</dbReference>
<proteinExistence type="predicted"/>
<organism evidence="6 7">
    <name type="scientific">Streptomyces capitiformicae</name>
    <dbReference type="NCBI Taxonomy" id="2014920"/>
    <lineage>
        <taxon>Bacteria</taxon>
        <taxon>Bacillati</taxon>
        <taxon>Actinomycetota</taxon>
        <taxon>Actinomycetes</taxon>
        <taxon>Kitasatosporales</taxon>
        <taxon>Streptomycetaceae</taxon>
        <taxon>Streptomyces</taxon>
    </lineage>
</organism>
<evidence type="ECO:0000313" key="6">
    <source>
        <dbReference type="EMBL" id="GHE51408.1"/>
    </source>
</evidence>
<keyword evidence="2" id="KW-0235">DNA replication</keyword>
<evidence type="ECO:0000256" key="1">
    <source>
        <dbReference type="ARBA" id="ARBA00022598"/>
    </source>
</evidence>
<dbReference type="PANTHER" id="PTHR47810:SF1">
    <property type="entry name" value="DNA LIGASE B"/>
    <property type="match status" value="1"/>
</dbReference>
<evidence type="ECO:0000259" key="5">
    <source>
        <dbReference type="Pfam" id="PF01068"/>
    </source>
</evidence>
<evidence type="ECO:0000256" key="3">
    <source>
        <dbReference type="ARBA" id="ARBA00022763"/>
    </source>
</evidence>
<protein>
    <submittedName>
        <fullName evidence="6">DNA ligase</fullName>
    </submittedName>
</protein>
<dbReference type="Gene3D" id="3.30.470.30">
    <property type="entry name" value="DNA ligase/mRNA capping enzyme"/>
    <property type="match status" value="1"/>
</dbReference>
<gene>
    <name evidence="6" type="ORF">GCM10017771_73630</name>
</gene>
<feature type="domain" description="ATP-dependent DNA ligase family profile" evidence="5">
    <location>
        <begin position="19"/>
        <end position="197"/>
    </location>
</feature>
<dbReference type="Pfam" id="PF01068">
    <property type="entry name" value="DNA_ligase_A_M"/>
    <property type="match status" value="1"/>
</dbReference>
<dbReference type="GO" id="GO:0005524">
    <property type="term" value="F:ATP binding"/>
    <property type="evidence" value="ECO:0007669"/>
    <property type="project" value="InterPro"/>
</dbReference>
<reference evidence="6" key="1">
    <citation type="journal article" date="2014" name="Int. J. Syst. Evol. Microbiol.">
        <title>Complete genome sequence of Corynebacterium casei LMG S-19264T (=DSM 44701T), isolated from a smear-ripened cheese.</title>
        <authorList>
            <consortium name="US DOE Joint Genome Institute (JGI-PGF)"/>
            <person name="Walter F."/>
            <person name="Albersmeier A."/>
            <person name="Kalinowski J."/>
            <person name="Ruckert C."/>
        </authorList>
    </citation>
    <scope>NUCLEOTIDE SEQUENCE</scope>
    <source>
        <strain evidence="6">CGMCC 4.7403</strain>
    </source>
</reference>
<dbReference type="GO" id="GO:0006310">
    <property type="term" value="P:DNA recombination"/>
    <property type="evidence" value="ECO:0007669"/>
    <property type="project" value="InterPro"/>
</dbReference>
<dbReference type="SUPFAM" id="SSF56091">
    <property type="entry name" value="DNA ligase/mRNA capping enzyme, catalytic domain"/>
    <property type="match status" value="1"/>
</dbReference>
<keyword evidence="7" id="KW-1185">Reference proteome</keyword>
<keyword evidence="3" id="KW-0227">DNA damage</keyword>
<dbReference type="Gene3D" id="3.30.1490.70">
    <property type="match status" value="1"/>
</dbReference>